<dbReference type="AlphaFoldDB" id="A0A9J7M0C6"/>
<evidence type="ECO:0000256" key="1">
    <source>
        <dbReference type="PROSITE-ProRule" id="PRU00221"/>
    </source>
</evidence>
<feature type="compositionally biased region" description="Basic residues" evidence="2">
    <location>
        <begin position="53"/>
        <end position="67"/>
    </location>
</feature>
<protein>
    <submittedName>
        <fullName evidence="5">Transducin beta-like protein 2 isoform X1</fullName>
    </submittedName>
</protein>
<dbReference type="InterPro" id="IPR042410">
    <property type="entry name" value="WBSCR13"/>
</dbReference>
<dbReference type="SUPFAM" id="SSF50978">
    <property type="entry name" value="WD40 repeat-like"/>
    <property type="match status" value="1"/>
</dbReference>
<keyword evidence="3" id="KW-1133">Transmembrane helix</keyword>
<dbReference type="OMA" id="WDINVRY"/>
<feature type="region of interest" description="Disordered" evidence="2">
    <location>
        <begin position="38"/>
        <end position="76"/>
    </location>
</feature>
<dbReference type="OrthoDB" id="346371at2759"/>
<dbReference type="PROSITE" id="PS50294">
    <property type="entry name" value="WD_REPEATS_REGION"/>
    <property type="match status" value="2"/>
</dbReference>
<dbReference type="PANTHER" id="PTHR44321:SF1">
    <property type="entry name" value="TRANSDUCIN BETA-LIKE PROTEIN 2"/>
    <property type="match status" value="1"/>
</dbReference>
<dbReference type="Pfam" id="PF00400">
    <property type="entry name" value="WD40"/>
    <property type="match status" value="3"/>
</dbReference>
<feature type="compositionally biased region" description="Basic and acidic residues" evidence="2">
    <location>
        <begin position="40"/>
        <end position="52"/>
    </location>
</feature>
<reference evidence="5" key="2">
    <citation type="submission" date="2025-08" db="UniProtKB">
        <authorList>
            <consortium name="RefSeq"/>
        </authorList>
    </citation>
    <scope>IDENTIFICATION</scope>
    <source>
        <strain evidence="5">S238N-H82</strain>
        <tissue evidence="5">Testes</tissue>
    </source>
</reference>
<feature type="repeat" description="WD" evidence="1">
    <location>
        <begin position="85"/>
        <end position="119"/>
    </location>
</feature>
<keyword evidence="3" id="KW-0472">Membrane</keyword>
<evidence type="ECO:0000313" key="5">
    <source>
        <dbReference type="RefSeq" id="XP_035690805.1"/>
    </source>
</evidence>
<dbReference type="GeneID" id="118425815"/>
<dbReference type="PROSITE" id="PS50082">
    <property type="entry name" value="WD_REPEATS_2"/>
    <property type="match status" value="2"/>
</dbReference>
<gene>
    <name evidence="5" type="primary">LOC118425815</name>
</gene>
<feature type="repeat" description="WD" evidence="1">
    <location>
        <begin position="277"/>
        <end position="309"/>
    </location>
</feature>
<dbReference type="GO" id="GO:0030968">
    <property type="term" value="P:endoplasmic reticulum unfolded protein response"/>
    <property type="evidence" value="ECO:0000318"/>
    <property type="project" value="GO_Central"/>
</dbReference>
<proteinExistence type="predicted"/>
<sequence>MADNVAEESAGLPALAVTAAVGAVVLLLVLLCGVGQGKGQQEEEKTAEEKNSKVKKQPRKAKPKPAPKQRPGTHTFSHTLLSTSLKGHSGRVMGLDFSNNAKYLATCAEDRTVRIWSLKDWKDKEHKSVQVNVELDHATSVKFSPDNRAFIVALYNGNTIRVFRIGRKDEGTGIHVSALEQDFPQKSIKDIVGLGISSNGKFMMTAFADTSIYVWNTKPGGEVLATIDTHQMENYHAAVSPCGRFIGCSGFTPDVKVWEVSFTKGGEFNQVSRAFELKGHSSGVYSFDFNVDSSRMVSVSKDGTWRLWDTNIEYQKGQEASLLSKGDLHSSAHCMVAMAPNGSSFAIAQGYDISLYSTESGQEEEKFTDVHAEPVTAVAFDLGSKYLVSAGDKHVRVLHNTVGYRALLHDLQHKLKTTQSTAYKERLKEQIKETEDALKSIVGEEKGEKDKKDKENSKKKGK</sequence>
<dbReference type="KEGG" id="bfo:118425815"/>
<dbReference type="InterPro" id="IPR001680">
    <property type="entry name" value="WD40_rpt"/>
</dbReference>
<organism evidence="4 5">
    <name type="scientific">Branchiostoma floridae</name>
    <name type="common">Florida lancelet</name>
    <name type="synonym">Amphioxus</name>
    <dbReference type="NCBI Taxonomy" id="7739"/>
    <lineage>
        <taxon>Eukaryota</taxon>
        <taxon>Metazoa</taxon>
        <taxon>Chordata</taxon>
        <taxon>Cephalochordata</taxon>
        <taxon>Leptocardii</taxon>
        <taxon>Amphioxiformes</taxon>
        <taxon>Branchiostomatidae</taxon>
        <taxon>Branchiostoma</taxon>
    </lineage>
</organism>
<dbReference type="InterPro" id="IPR036322">
    <property type="entry name" value="WD40_repeat_dom_sf"/>
</dbReference>
<feature type="region of interest" description="Disordered" evidence="2">
    <location>
        <begin position="438"/>
        <end position="462"/>
    </location>
</feature>
<evidence type="ECO:0000313" key="4">
    <source>
        <dbReference type="Proteomes" id="UP000001554"/>
    </source>
</evidence>
<evidence type="ECO:0000256" key="2">
    <source>
        <dbReference type="SAM" id="MobiDB-lite"/>
    </source>
</evidence>
<keyword evidence="1" id="KW-0853">WD repeat</keyword>
<dbReference type="GO" id="GO:0005783">
    <property type="term" value="C:endoplasmic reticulum"/>
    <property type="evidence" value="ECO:0000318"/>
    <property type="project" value="GO_Central"/>
</dbReference>
<dbReference type="Gene3D" id="2.130.10.10">
    <property type="entry name" value="YVTN repeat-like/Quinoprotein amine dehydrogenase"/>
    <property type="match status" value="2"/>
</dbReference>
<dbReference type="SMART" id="SM00320">
    <property type="entry name" value="WD40"/>
    <property type="match status" value="6"/>
</dbReference>
<dbReference type="InterPro" id="IPR015943">
    <property type="entry name" value="WD40/YVTN_repeat-like_dom_sf"/>
</dbReference>
<dbReference type="RefSeq" id="XP_035690805.1">
    <property type="nucleotide sequence ID" value="XM_035834912.1"/>
</dbReference>
<dbReference type="PANTHER" id="PTHR44321">
    <property type="entry name" value="TRANSDUCIN BETA-LIKE PROTEIN 2"/>
    <property type="match status" value="1"/>
</dbReference>
<keyword evidence="4" id="KW-1185">Reference proteome</keyword>
<evidence type="ECO:0000256" key="3">
    <source>
        <dbReference type="SAM" id="Phobius"/>
    </source>
</evidence>
<name>A0A9J7M0C6_BRAFL</name>
<feature type="transmembrane region" description="Helical" evidence="3">
    <location>
        <begin position="12"/>
        <end position="35"/>
    </location>
</feature>
<accession>A0A9J7M0C6</accession>
<dbReference type="Proteomes" id="UP000001554">
    <property type="component" value="Chromosome 11"/>
</dbReference>
<reference evidence="4" key="1">
    <citation type="journal article" date="2020" name="Nat. Ecol. Evol.">
        <title>Deeply conserved synteny resolves early events in vertebrate evolution.</title>
        <authorList>
            <person name="Simakov O."/>
            <person name="Marletaz F."/>
            <person name="Yue J.X."/>
            <person name="O'Connell B."/>
            <person name="Jenkins J."/>
            <person name="Brandt A."/>
            <person name="Calef R."/>
            <person name="Tung C.H."/>
            <person name="Huang T.K."/>
            <person name="Schmutz J."/>
            <person name="Satoh N."/>
            <person name="Yu J.K."/>
            <person name="Putnam N.H."/>
            <person name="Green R.E."/>
            <person name="Rokhsar D.S."/>
        </authorList>
    </citation>
    <scope>NUCLEOTIDE SEQUENCE [LARGE SCALE GENOMIC DNA]</scope>
    <source>
        <strain evidence="4">S238N-H82</strain>
    </source>
</reference>
<keyword evidence="3" id="KW-0812">Transmembrane</keyword>